<feature type="region of interest" description="Disordered" evidence="1">
    <location>
        <begin position="119"/>
        <end position="141"/>
    </location>
</feature>
<evidence type="ECO:0000313" key="3">
    <source>
        <dbReference type="Proteomes" id="UP001500167"/>
    </source>
</evidence>
<proteinExistence type="predicted"/>
<dbReference type="EMBL" id="BAAAZK010000002">
    <property type="protein sequence ID" value="GAA4168008.1"/>
    <property type="molecule type" value="Genomic_DNA"/>
</dbReference>
<evidence type="ECO:0000313" key="2">
    <source>
        <dbReference type="EMBL" id="GAA4168008.1"/>
    </source>
</evidence>
<evidence type="ECO:0000256" key="1">
    <source>
        <dbReference type="SAM" id="MobiDB-lite"/>
    </source>
</evidence>
<name>A0ABP7ZQI4_9SPHI</name>
<dbReference type="InterPro" id="IPR036490">
    <property type="entry name" value="ThsB_TIR-like_sf"/>
</dbReference>
<protein>
    <submittedName>
        <fullName evidence="2">Uncharacterized protein</fullName>
    </submittedName>
</protein>
<gene>
    <name evidence="2" type="ORF">GCM10022218_02210</name>
</gene>
<dbReference type="SUPFAM" id="SSF52206">
    <property type="entry name" value="Hypothetical protein MTH538"/>
    <property type="match status" value="1"/>
</dbReference>
<keyword evidence="3" id="KW-1185">Reference proteome</keyword>
<dbReference type="Proteomes" id="UP001500167">
    <property type="component" value="Unassembled WGS sequence"/>
</dbReference>
<sequence>MKKIYLSKNSISDAELQKIVKDFEDRGYEVILSSYNKENGEDIENVVKDCDLVLILIDGNCDEDVDFEIETSVLCGKGPVGIYVGDGGEEDIPESLKKMGSGVIPFDLDKIDKIIQGDDSGWYTPEGKNTTVNGDGERSEC</sequence>
<dbReference type="RefSeq" id="WP_346083729.1">
    <property type="nucleotide sequence ID" value="NZ_BAAAZK010000002.1"/>
</dbReference>
<accession>A0ABP7ZQI4</accession>
<reference evidence="3" key="1">
    <citation type="journal article" date="2019" name="Int. J. Syst. Evol. Microbiol.">
        <title>The Global Catalogue of Microorganisms (GCM) 10K type strain sequencing project: providing services to taxonomists for standard genome sequencing and annotation.</title>
        <authorList>
            <consortium name="The Broad Institute Genomics Platform"/>
            <consortium name="The Broad Institute Genome Sequencing Center for Infectious Disease"/>
            <person name="Wu L."/>
            <person name="Ma J."/>
        </authorList>
    </citation>
    <scope>NUCLEOTIDE SEQUENCE [LARGE SCALE GENOMIC DNA]</scope>
    <source>
        <strain evidence="3">JCM 16722</strain>
    </source>
</reference>
<comment type="caution">
    <text evidence="2">The sequence shown here is derived from an EMBL/GenBank/DDBJ whole genome shotgun (WGS) entry which is preliminary data.</text>
</comment>
<organism evidence="2 3">
    <name type="scientific">Sphingobacterium ginsenosidimutans</name>
    <dbReference type="NCBI Taxonomy" id="687845"/>
    <lineage>
        <taxon>Bacteria</taxon>
        <taxon>Pseudomonadati</taxon>
        <taxon>Bacteroidota</taxon>
        <taxon>Sphingobacteriia</taxon>
        <taxon>Sphingobacteriales</taxon>
        <taxon>Sphingobacteriaceae</taxon>
        <taxon>Sphingobacterium</taxon>
    </lineage>
</organism>